<dbReference type="InterPro" id="IPR052203">
    <property type="entry name" value="GHMP_Kinase-Related"/>
</dbReference>
<gene>
    <name evidence="8" type="ORF">GGD89_003116</name>
</gene>
<dbReference type="Proteomes" id="UP000554286">
    <property type="component" value="Unassembled WGS sequence"/>
</dbReference>
<evidence type="ECO:0000256" key="3">
    <source>
        <dbReference type="ARBA" id="ARBA00022777"/>
    </source>
</evidence>
<dbReference type="EMBL" id="JACIGK010000027">
    <property type="protein sequence ID" value="MBB4267472.1"/>
    <property type="molecule type" value="Genomic_DNA"/>
</dbReference>
<organism evidence="8 9">
    <name type="scientific">Roseospira visakhapatnamensis</name>
    <dbReference type="NCBI Taxonomy" id="390880"/>
    <lineage>
        <taxon>Bacteria</taxon>
        <taxon>Pseudomonadati</taxon>
        <taxon>Pseudomonadota</taxon>
        <taxon>Alphaproteobacteria</taxon>
        <taxon>Rhodospirillales</taxon>
        <taxon>Rhodospirillaceae</taxon>
        <taxon>Roseospira</taxon>
    </lineage>
</organism>
<reference evidence="8 9" key="1">
    <citation type="submission" date="2020-08" db="EMBL/GenBank/DDBJ databases">
        <title>Genome sequencing of Purple Non-Sulfur Bacteria from various extreme environments.</title>
        <authorList>
            <person name="Mayer M."/>
        </authorList>
    </citation>
    <scope>NUCLEOTIDE SEQUENCE [LARGE SCALE GENOMIC DNA]</scope>
    <source>
        <strain evidence="8 9">JA131</strain>
    </source>
</reference>
<dbReference type="AlphaFoldDB" id="A0A7W6RFH9"/>
<dbReference type="GO" id="GO:0042352">
    <property type="term" value="P:GDP-L-fucose salvage"/>
    <property type="evidence" value="ECO:0007669"/>
    <property type="project" value="TreeGrafter"/>
</dbReference>
<dbReference type="PANTHER" id="PTHR32463:SF0">
    <property type="entry name" value="L-FUCOSE KINASE"/>
    <property type="match status" value="1"/>
</dbReference>
<dbReference type="Gene3D" id="3.30.230.120">
    <property type="match status" value="1"/>
</dbReference>
<dbReference type="PRINTS" id="PR00960">
    <property type="entry name" value="LMBPPROTEIN"/>
</dbReference>
<keyword evidence="4" id="KW-0067">ATP-binding</keyword>
<evidence type="ECO:0000313" key="9">
    <source>
        <dbReference type="Proteomes" id="UP000554286"/>
    </source>
</evidence>
<evidence type="ECO:0000256" key="4">
    <source>
        <dbReference type="ARBA" id="ARBA00022840"/>
    </source>
</evidence>
<dbReference type="Pfam" id="PF00288">
    <property type="entry name" value="GHMP_kinases_N"/>
    <property type="match status" value="1"/>
</dbReference>
<comment type="similarity">
    <text evidence="5">Belongs to the GHMP kinase family.</text>
</comment>
<dbReference type="PANTHER" id="PTHR32463">
    <property type="entry name" value="L-FUCOSE KINASE"/>
    <property type="match status" value="1"/>
</dbReference>
<dbReference type="Pfam" id="PF08544">
    <property type="entry name" value="GHMP_kinases_C"/>
    <property type="match status" value="1"/>
</dbReference>
<dbReference type="InterPro" id="IPR014606">
    <property type="entry name" value="Heptose_7-P_kinase"/>
</dbReference>
<keyword evidence="9" id="KW-1185">Reference proteome</keyword>
<evidence type="ECO:0000313" key="8">
    <source>
        <dbReference type="EMBL" id="MBB4267472.1"/>
    </source>
</evidence>
<comment type="caution">
    <text evidence="8">The sequence shown here is derived from an EMBL/GenBank/DDBJ whole genome shotgun (WGS) entry which is preliminary data.</text>
</comment>
<evidence type="ECO:0000256" key="1">
    <source>
        <dbReference type="ARBA" id="ARBA00022679"/>
    </source>
</evidence>
<keyword evidence="3 8" id="KW-0418">Kinase</keyword>
<dbReference type="GO" id="GO:0050201">
    <property type="term" value="F:fucokinase activity"/>
    <property type="evidence" value="ECO:0007669"/>
    <property type="project" value="TreeGrafter"/>
</dbReference>
<keyword evidence="1 8" id="KW-0808">Transferase</keyword>
<accession>A0A7W6RFH9</accession>
<dbReference type="InterPro" id="IPR020568">
    <property type="entry name" value="Ribosomal_Su5_D2-typ_SF"/>
</dbReference>
<dbReference type="InterPro" id="IPR006204">
    <property type="entry name" value="GHMP_kinase_N_dom"/>
</dbReference>
<dbReference type="RefSeq" id="WP_184046895.1">
    <property type="nucleotide sequence ID" value="NZ_JACIGK010000027.1"/>
</dbReference>
<feature type="domain" description="GHMP kinase C-terminal" evidence="7">
    <location>
        <begin position="239"/>
        <end position="305"/>
    </location>
</feature>
<proteinExistence type="inferred from homology"/>
<name>A0A7W6RFH9_9PROT</name>
<feature type="domain" description="GHMP kinase N-terminal" evidence="6">
    <location>
        <begin position="87"/>
        <end position="161"/>
    </location>
</feature>
<dbReference type="SUPFAM" id="SSF55060">
    <property type="entry name" value="GHMP Kinase, C-terminal domain"/>
    <property type="match status" value="1"/>
</dbReference>
<dbReference type="InterPro" id="IPR001174">
    <property type="entry name" value="HddA/FKP"/>
</dbReference>
<evidence type="ECO:0000259" key="6">
    <source>
        <dbReference type="Pfam" id="PF00288"/>
    </source>
</evidence>
<keyword evidence="2" id="KW-0547">Nucleotide-binding</keyword>
<dbReference type="PIRSF" id="PIRSF036406">
    <property type="entry name" value="Hept_kin"/>
    <property type="match status" value="1"/>
</dbReference>
<sequence length="335" mass="36604">MTHVVSRTPFRVSFFGGGTDYPAWYRREGGAVLSTAVDKYCYISCRYLPPFFPDAYRVVWAHIETVSSISEILHPAVREGLRMLEFEGGRGVEVIYQGDLPARTGMGSSSAFAVGLIHALSALHGARPDKPTLYRRAIELEQDWLQDSVGSQDQVAAAVGGMNVIRFGTDGGIDVEPLALPPARFEALRDRLMMFYTGRTRLASNLAAQVVRNMDQRTAHLRRMRAMVDQAAGILTGDGDLDDFGRMLDETWRLKRELSEGIANETIDDIYARGLAAGALGGKLLGAGSSGFMLFHVPPDRHEAVCQALSDLMAVPFGLDTQGSTLLYNAADDGR</sequence>
<dbReference type="SUPFAM" id="SSF54211">
    <property type="entry name" value="Ribosomal protein S5 domain 2-like"/>
    <property type="match status" value="1"/>
</dbReference>
<dbReference type="GO" id="GO:0005524">
    <property type="term" value="F:ATP binding"/>
    <property type="evidence" value="ECO:0007669"/>
    <property type="project" value="UniProtKB-KW"/>
</dbReference>
<dbReference type="InterPro" id="IPR036554">
    <property type="entry name" value="GHMP_kinase_C_sf"/>
</dbReference>
<dbReference type="InterPro" id="IPR013750">
    <property type="entry name" value="GHMP_kinase_C_dom"/>
</dbReference>
<evidence type="ECO:0000259" key="7">
    <source>
        <dbReference type="Pfam" id="PF08544"/>
    </source>
</evidence>
<evidence type="ECO:0000256" key="5">
    <source>
        <dbReference type="ARBA" id="ARBA00038121"/>
    </source>
</evidence>
<dbReference type="EC" id="2.7.1.168" evidence="8"/>
<protein>
    <submittedName>
        <fullName evidence="8">D-glycero-alpha-D-manno-heptose-7-phosphate kinase</fullName>
        <ecNumber evidence="8">2.7.1.168</ecNumber>
    </submittedName>
</protein>
<evidence type="ECO:0000256" key="2">
    <source>
        <dbReference type="ARBA" id="ARBA00022741"/>
    </source>
</evidence>